<dbReference type="InterPro" id="IPR012337">
    <property type="entry name" value="RNaseH-like_sf"/>
</dbReference>
<comment type="caution">
    <text evidence="2">The sequence shown here is derived from an EMBL/GenBank/DDBJ whole genome shotgun (WGS) entry which is preliminary data.</text>
</comment>
<protein>
    <submittedName>
        <fullName evidence="2">Transposase</fullName>
    </submittedName>
</protein>
<reference evidence="2 3" key="1">
    <citation type="submission" date="2024-10" db="EMBL/GenBank/DDBJ databases">
        <title>The Natural Products Discovery Center: Release of the First 8490 Sequenced Strains for Exploring Actinobacteria Biosynthetic Diversity.</title>
        <authorList>
            <person name="Kalkreuter E."/>
            <person name="Kautsar S.A."/>
            <person name="Yang D."/>
            <person name="Bader C.D."/>
            <person name="Teijaro C.N."/>
            <person name="Fluegel L."/>
            <person name="Davis C.M."/>
            <person name="Simpson J.R."/>
            <person name="Lauterbach L."/>
            <person name="Steele A.D."/>
            <person name="Gui C."/>
            <person name="Meng S."/>
            <person name="Li G."/>
            <person name="Viehrig K."/>
            <person name="Ye F."/>
            <person name="Su P."/>
            <person name="Kiefer A.F."/>
            <person name="Nichols A."/>
            <person name="Cepeda A.J."/>
            <person name="Yan W."/>
            <person name="Fan B."/>
            <person name="Jiang Y."/>
            <person name="Adhikari A."/>
            <person name="Zheng C.-J."/>
            <person name="Schuster L."/>
            <person name="Cowan T.M."/>
            <person name="Smanski M.J."/>
            <person name="Chevrette M.G."/>
            <person name="De Carvalho L.P.S."/>
            <person name="Shen B."/>
        </authorList>
    </citation>
    <scope>NUCLEOTIDE SEQUENCE [LARGE SCALE GENOMIC DNA]</scope>
    <source>
        <strain evidence="2 3">NPDC019275</strain>
    </source>
</reference>
<dbReference type="EMBL" id="JBIRYO010000029">
    <property type="protein sequence ID" value="MFI2477852.1"/>
    <property type="molecule type" value="Genomic_DNA"/>
</dbReference>
<accession>A0ABW7XA15</accession>
<dbReference type="InterPro" id="IPR038721">
    <property type="entry name" value="IS701-like_DDE_dom"/>
</dbReference>
<sequence length="143" mass="15369">MITPPPTPPKPRGSPRCAIPDHARFREKWRLALDMLDEVAGWGMPARPVIADAAYGDSTAFRAGLTDRGLTYVLAVSASTSVHPATAQPVAPAYSGFGRPRTRTDYPDKPVTAKAMITTAGRSAGRFVIWRRGTRRTPGNPAA</sequence>
<dbReference type="PANTHER" id="PTHR33627">
    <property type="entry name" value="TRANSPOSASE"/>
    <property type="match status" value="1"/>
</dbReference>
<gene>
    <name evidence="2" type="ORF">ACH49W_31195</name>
</gene>
<dbReference type="Pfam" id="PF13546">
    <property type="entry name" value="DDE_5"/>
    <property type="match status" value="1"/>
</dbReference>
<evidence type="ECO:0000313" key="2">
    <source>
        <dbReference type="EMBL" id="MFI2477852.1"/>
    </source>
</evidence>
<organism evidence="2 3">
    <name type="scientific">Nocardia xishanensis</name>
    <dbReference type="NCBI Taxonomy" id="238964"/>
    <lineage>
        <taxon>Bacteria</taxon>
        <taxon>Bacillati</taxon>
        <taxon>Actinomycetota</taxon>
        <taxon>Actinomycetes</taxon>
        <taxon>Mycobacteriales</taxon>
        <taxon>Nocardiaceae</taxon>
        <taxon>Nocardia</taxon>
    </lineage>
</organism>
<proteinExistence type="predicted"/>
<keyword evidence="3" id="KW-1185">Reference proteome</keyword>
<dbReference type="PANTHER" id="PTHR33627:SF1">
    <property type="entry name" value="TRANSPOSASE"/>
    <property type="match status" value="1"/>
</dbReference>
<dbReference type="RefSeq" id="WP_397095263.1">
    <property type="nucleotide sequence ID" value="NZ_JBIRYO010000029.1"/>
</dbReference>
<feature type="non-terminal residue" evidence="2">
    <location>
        <position position="143"/>
    </location>
</feature>
<name>A0ABW7XA15_9NOCA</name>
<evidence type="ECO:0000313" key="3">
    <source>
        <dbReference type="Proteomes" id="UP001611415"/>
    </source>
</evidence>
<feature type="domain" description="Transposase IS701-like DDE" evidence="1">
    <location>
        <begin position="15"/>
        <end position="137"/>
    </location>
</feature>
<dbReference type="SUPFAM" id="SSF53098">
    <property type="entry name" value="Ribonuclease H-like"/>
    <property type="match status" value="1"/>
</dbReference>
<dbReference type="InterPro" id="IPR039365">
    <property type="entry name" value="IS701-like"/>
</dbReference>
<dbReference type="Proteomes" id="UP001611415">
    <property type="component" value="Unassembled WGS sequence"/>
</dbReference>
<evidence type="ECO:0000259" key="1">
    <source>
        <dbReference type="Pfam" id="PF13546"/>
    </source>
</evidence>